<dbReference type="Proteomes" id="UP001305779">
    <property type="component" value="Unassembled WGS sequence"/>
</dbReference>
<dbReference type="Pfam" id="PF00149">
    <property type="entry name" value="Metallophos"/>
    <property type="match status" value="1"/>
</dbReference>
<name>A0ABR0ET62_ZASCE</name>
<dbReference type="Gene3D" id="3.60.21.10">
    <property type="match status" value="1"/>
</dbReference>
<accession>A0ABR0ET62</accession>
<feature type="region of interest" description="Disordered" evidence="1">
    <location>
        <begin position="337"/>
        <end position="377"/>
    </location>
</feature>
<dbReference type="PANTHER" id="PTHR12905:SF0">
    <property type="entry name" value="CALCINEURIN-LIKE PHOSPHOESTERASE DOMAIN-CONTAINING PROTEIN"/>
    <property type="match status" value="1"/>
</dbReference>
<proteinExistence type="predicted"/>
<dbReference type="InterPro" id="IPR029052">
    <property type="entry name" value="Metallo-depent_PP-like"/>
</dbReference>
<dbReference type="PANTHER" id="PTHR12905">
    <property type="entry name" value="METALLOPHOSPHOESTERASE"/>
    <property type="match status" value="1"/>
</dbReference>
<evidence type="ECO:0000256" key="1">
    <source>
        <dbReference type="SAM" id="MobiDB-lite"/>
    </source>
</evidence>
<evidence type="ECO:0000313" key="3">
    <source>
        <dbReference type="EMBL" id="KAK4504665.1"/>
    </source>
</evidence>
<gene>
    <name evidence="3" type="ORF">PRZ48_002626</name>
</gene>
<evidence type="ECO:0000259" key="2">
    <source>
        <dbReference type="Pfam" id="PF00149"/>
    </source>
</evidence>
<dbReference type="EMBL" id="JAXOVC010000002">
    <property type="protein sequence ID" value="KAK4504665.1"/>
    <property type="molecule type" value="Genomic_DNA"/>
</dbReference>
<dbReference type="InterPro" id="IPR051693">
    <property type="entry name" value="UPF0046_metallophosphoest"/>
</dbReference>
<evidence type="ECO:0000313" key="4">
    <source>
        <dbReference type="Proteomes" id="UP001305779"/>
    </source>
</evidence>
<comment type="caution">
    <text evidence="3">The sequence shown here is derived from an EMBL/GenBank/DDBJ whole genome shotgun (WGS) entry which is preliminary data.</text>
</comment>
<dbReference type="CDD" id="cd07379">
    <property type="entry name" value="MPP_239FB"/>
    <property type="match status" value="1"/>
</dbReference>
<organism evidence="3 4">
    <name type="scientific">Zasmidium cellare</name>
    <name type="common">Wine cellar mold</name>
    <name type="synonym">Racodium cellare</name>
    <dbReference type="NCBI Taxonomy" id="395010"/>
    <lineage>
        <taxon>Eukaryota</taxon>
        <taxon>Fungi</taxon>
        <taxon>Dikarya</taxon>
        <taxon>Ascomycota</taxon>
        <taxon>Pezizomycotina</taxon>
        <taxon>Dothideomycetes</taxon>
        <taxon>Dothideomycetidae</taxon>
        <taxon>Mycosphaerellales</taxon>
        <taxon>Mycosphaerellaceae</taxon>
        <taxon>Zasmidium</taxon>
    </lineage>
</organism>
<protein>
    <recommendedName>
        <fullName evidence="2">Calcineurin-like phosphoesterase domain-containing protein</fullName>
    </recommendedName>
</protein>
<keyword evidence="4" id="KW-1185">Reference proteome</keyword>
<sequence>MDHTIQTSFLIISDTHGDEKVAEKLLHLDRDVDVAIHCGDLTEGANMSEFRSALQLLKGIKAHLKIVIAGNHDWTMDNLTFDRKIREYVDRETKHGEFTQGDQDLLDKSFGARGEAKCLFESAEAKAAGIIFLDEGTHHFTLANGANLQVYASPYTCSREADWGYQYTPSEEHEWSIPAGIDIAITHSPPRGVLDLIDKERRNGDLRAGSPSLFAAIAHSKPKVHCFGHIHESWGSKMVTWRDDVPEGQPLTHFNAIDNGAPKDDNNNMSLRQLQDEGKQYPPTCNLSLQSQQVGRQTLFVNAALEELEKCQPQPAFIVDIPLAKANIFTASAAKMAQTKPEAAQRESETTQPKKRKLESVEQEETSHSHIKRTCWC</sequence>
<dbReference type="SUPFAM" id="SSF56300">
    <property type="entry name" value="Metallo-dependent phosphatases"/>
    <property type="match status" value="1"/>
</dbReference>
<dbReference type="InterPro" id="IPR004843">
    <property type="entry name" value="Calcineurin-like_PHP"/>
</dbReference>
<feature type="domain" description="Calcineurin-like phosphoesterase" evidence="2">
    <location>
        <begin position="8"/>
        <end position="232"/>
    </location>
</feature>
<reference evidence="3 4" key="1">
    <citation type="journal article" date="2023" name="G3 (Bethesda)">
        <title>A chromosome-level genome assembly of Zasmidium syzygii isolated from banana leaves.</title>
        <authorList>
            <person name="van Westerhoven A.C."/>
            <person name="Mehrabi R."/>
            <person name="Talebi R."/>
            <person name="Steentjes M.B.F."/>
            <person name="Corcolon B."/>
            <person name="Chong P.A."/>
            <person name="Kema G.H.J."/>
            <person name="Seidl M.F."/>
        </authorList>
    </citation>
    <scope>NUCLEOTIDE SEQUENCE [LARGE SCALE GENOMIC DNA]</scope>
    <source>
        <strain evidence="3 4">P124</strain>
    </source>
</reference>